<geneLocation type="plasmid" evidence="3">
    <name>pDSM15236</name>
</geneLocation>
<keyword evidence="1" id="KW-1133">Transmembrane helix</keyword>
<proteinExistence type="predicted"/>
<dbReference type="EMBL" id="CP000268">
    <property type="protein sequence ID" value="ABD72002.1"/>
    <property type="molecule type" value="Genomic_DNA"/>
</dbReference>
<dbReference type="HOGENOM" id="CLU_1516751_0_0_4"/>
<name>Q21QE3_ALBFT</name>
<keyword evidence="2" id="KW-0614">Plasmid</keyword>
<evidence type="ECO:0000256" key="1">
    <source>
        <dbReference type="SAM" id="Phobius"/>
    </source>
</evidence>
<feature type="transmembrane region" description="Helical" evidence="1">
    <location>
        <begin position="16"/>
        <end position="41"/>
    </location>
</feature>
<dbReference type="AlphaFoldDB" id="Q21QE3"/>
<dbReference type="RefSeq" id="WP_011458737.1">
    <property type="nucleotide sequence ID" value="NC_007901.1"/>
</dbReference>
<dbReference type="Proteomes" id="UP000008332">
    <property type="component" value="Plasmid unnamed1"/>
</dbReference>
<evidence type="ECO:0000313" key="3">
    <source>
        <dbReference type="Proteomes" id="UP000008332"/>
    </source>
</evidence>
<evidence type="ECO:0000313" key="2">
    <source>
        <dbReference type="EMBL" id="ABD72002.1"/>
    </source>
</evidence>
<organism evidence="2 3">
    <name type="scientific">Albidiferax ferrireducens (strain ATCC BAA-621 / DSM 15236 / T118)</name>
    <name type="common">Rhodoferax ferrireducens</name>
    <dbReference type="NCBI Taxonomy" id="338969"/>
    <lineage>
        <taxon>Bacteria</taxon>
        <taxon>Pseudomonadati</taxon>
        <taxon>Pseudomonadota</taxon>
        <taxon>Betaproteobacteria</taxon>
        <taxon>Burkholderiales</taxon>
        <taxon>Comamonadaceae</taxon>
        <taxon>Rhodoferax</taxon>
    </lineage>
</organism>
<keyword evidence="3" id="KW-1185">Reference proteome</keyword>
<sequence precursor="true">MQELLLVTNRRTRLRVTAWGGVVAGMLVGVCLSAIAGYTLIERQQTAAHSRESALKADYETKLRDFTVEAKNRERVYSGVPMAYLVRAQEANLADLQERLTKFPAFKTDVYKDLFSELSDEIARQAKESRALLTVLSASDTAPAARCAIASSDVGTPSLWSNGKASFYKNGWRGVDP</sequence>
<protein>
    <submittedName>
        <fullName evidence="2">Uncharacterized protein</fullName>
    </submittedName>
</protein>
<reference evidence="3" key="1">
    <citation type="submission" date="2006-02" db="EMBL/GenBank/DDBJ databases">
        <title>Complete sequence of plasmid 1 of Rhodoferax ferrireducens DSM 15236.</title>
        <authorList>
            <person name="Copeland A."/>
            <person name="Lucas S."/>
            <person name="Lapidus A."/>
            <person name="Barry K."/>
            <person name="Detter J.C."/>
            <person name="Glavina del Rio T."/>
            <person name="Hammon N."/>
            <person name="Israni S."/>
            <person name="Pitluck S."/>
            <person name="Brettin T."/>
            <person name="Bruce D."/>
            <person name="Han C."/>
            <person name="Tapia R."/>
            <person name="Gilna P."/>
            <person name="Kiss H."/>
            <person name="Schmutz J."/>
            <person name="Larimer F."/>
            <person name="Land M."/>
            <person name="Kyrpides N."/>
            <person name="Ivanova N."/>
            <person name="Richardson P."/>
        </authorList>
    </citation>
    <scope>NUCLEOTIDE SEQUENCE [LARGE SCALE GENOMIC DNA]</scope>
    <source>
        <strain evidence="3">ATCC BAA-621 / DSM 15236 / T118</strain>
        <plasmid evidence="3">Plasmid pDSM15236</plasmid>
    </source>
</reference>
<keyword evidence="1" id="KW-0812">Transmembrane</keyword>
<dbReference type="KEGG" id="rfr:Rfer_4316"/>
<gene>
    <name evidence="2" type="ordered locus">Rfer_4316</name>
</gene>
<keyword evidence="1" id="KW-0472">Membrane</keyword>
<accession>Q21QE3</accession>